<gene>
    <name evidence="1" type="ORF">NDU88_005529</name>
</gene>
<evidence type="ECO:0000313" key="1">
    <source>
        <dbReference type="EMBL" id="KAJ1092419.1"/>
    </source>
</evidence>
<reference evidence="1" key="1">
    <citation type="journal article" date="2022" name="bioRxiv">
        <title>Sequencing and chromosome-scale assembly of the giantPleurodeles waltlgenome.</title>
        <authorList>
            <person name="Brown T."/>
            <person name="Elewa A."/>
            <person name="Iarovenko S."/>
            <person name="Subramanian E."/>
            <person name="Araus A.J."/>
            <person name="Petzold A."/>
            <person name="Susuki M."/>
            <person name="Suzuki K.-i.T."/>
            <person name="Hayashi T."/>
            <person name="Toyoda A."/>
            <person name="Oliveira C."/>
            <person name="Osipova E."/>
            <person name="Leigh N.D."/>
            <person name="Simon A."/>
            <person name="Yun M.H."/>
        </authorList>
    </citation>
    <scope>NUCLEOTIDE SEQUENCE</scope>
    <source>
        <strain evidence="1">20211129_DDA</strain>
        <tissue evidence="1">Liver</tissue>
    </source>
</reference>
<dbReference type="EMBL" id="JANPWB010000015">
    <property type="protein sequence ID" value="KAJ1092419.1"/>
    <property type="molecule type" value="Genomic_DNA"/>
</dbReference>
<name>A0AAV7LPS1_PLEWA</name>
<dbReference type="AlphaFoldDB" id="A0AAV7LPS1"/>
<organism evidence="1 2">
    <name type="scientific">Pleurodeles waltl</name>
    <name type="common">Iberian ribbed newt</name>
    <dbReference type="NCBI Taxonomy" id="8319"/>
    <lineage>
        <taxon>Eukaryota</taxon>
        <taxon>Metazoa</taxon>
        <taxon>Chordata</taxon>
        <taxon>Craniata</taxon>
        <taxon>Vertebrata</taxon>
        <taxon>Euteleostomi</taxon>
        <taxon>Amphibia</taxon>
        <taxon>Batrachia</taxon>
        <taxon>Caudata</taxon>
        <taxon>Salamandroidea</taxon>
        <taxon>Salamandridae</taxon>
        <taxon>Pleurodelinae</taxon>
        <taxon>Pleurodeles</taxon>
    </lineage>
</organism>
<dbReference type="Proteomes" id="UP001066276">
    <property type="component" value="Chromosome 11"/>
</dbReference>
<evidence type="ECO:0000313" key="2">
    <source>
        <dbReference type="Proteomes" id="UP001066276"/>
    </source>
</evidence>
<keyword evidence="2" id="KW-1185">Reference proteome</keyword>
<protein>
    <submittedName>
        <fullName evidence="1">Uncharacterized protein</fullName>
    </submittedName>
</protein>
<accession>A0AAV7LPS1</accession>
<proteinExistence type="predicted"/>
<comment type="caution">
    <text evidence="1">The sequence shown here is derived from an EMBL/GenBank/DDBJ whole genome shotgun (WGS) entry which is preliminary data.</text>
</comment>
<sequence length="105" mass="11692">MSLRTPPTLLIVRGACRGSTSFQTGPEWGSLVGASRRGFHCHRRQATPPIREAMMQLRSGKAPGPDGIPVELYKTYVDILVPWLGEVYREARQEGGSLNYHIKTQ</sequence>